<dbReference type="SUPFAM" id="SSF51445">
    <property type="entry name" value="(Trans)glycosidases"/>
    <property type="match status" value="1"/>
</dbReference>
<evidence type="ECO:0000313" key="2">
    <source>
        <dbReference type="Proteomes" id="UP000824056"/>
    </source>
</evidence>
<evidence type="ECO:0000313" key="1">
    <source>
        <dbReference type="EMBL" id="HIZ66246.1"/>
    </source>
</evidence>
<dbReference type="EMBL" id="DXBG01000237">
    <property type="protein sequence ID" value="HIZ66246.1"/>
    <property type="molecule type" value="Genomic_DNA"/>
</dbReference>
<comment type="caution">
    <text evidence="1">The sequence shown here is derived from an EMBL/GenBank/DDBJ whole genome shotgun (WGS) entry which is preliminary data.</text>
</comment>
<sequence>MLYKEFKKGINLGGWLSQYDCLPKPPKTQQELEEHLYTFLTKKDLEHFLV</sequence>
<gene>
    <name evidence="1" type="ORF">H9809_10160</name>
</gene>
<reference evidence="1" key="1">
    <citation type="journal article" date="2021" name="PeerJ">
        <title>Extensive microbial diversity within the chicken gut microbiome revealed by metagenomics and culture.</title>
        <authorList>
            <person name="Gilroy R."/>
            <person name="Ravi A."/>
            <person name="Getino M."/>
            <person name="Pursley I."/>
            <person name="Horton D.L."/>
            <person name="Alikhan N.F."/>
            <person name="Baker D."/>
            <person name="Gharbi K."/>
            <person name="Hall N."/>
            <person name="Watson M."/>
            <person name="Adriaenssens E.M."/>
            <person name="Foster-Nyarko E."/>
            <person name="Jarju S."/>
            <person name="Secka A."/>
            <person name="Antonio M."/>
            <person name="Oren A."/>
            <person name="Chaudhuri R.R."/>
            <person name="La Ragione R."/>
            <person name="Hildebrand F."/>
            <person name="Pallen M.J."/>
        </authorList>
    </citation>
    <scope>NUCLEOTIDE SEQUENCE</scope>
    <source>
        <strain evidence="1">1068</strain>
    </source>
</reference>
<dbReference type="InterPro" id="IPR017853">
    <property type="entry name" value="GH"/>
</dbReference>
<name>A0A9D2JT01_9FIRM</name>
<reference evidence="1" key="2">
    <citation type="submission" date="2021-04" db="EMBL/GenBank/DDBJ databases">
        <authorList>
            <person name="Gilroy R."/>
        </authorList>
    </citation>
    <scope>NUCLEOTIDE SEQUENCE</scope>
    <source>
        <strain evidence="1">1068</strain>
    </source>
</reference>
<dbReference type="Proteomes" id="UP000824056">
    <property type="component" value="Unassembled WGS sequence"/>
</dbReference>
<accession>A0A9D2JT01</accession>
<proteinExistence type="predicted"/>
<dbReference type="AlphaFoldDB" id="A0A9D2JT01"/>
<protein>
    <submittedName>
        <fullName evidence="1">Uncharacterized protein</fullName>
    </submittedName>
</protein>
<organism evidence="1 2">
    <name type="scientific">Candidatus Blautia pullicola</name>
    <dbReference type="NCBI Taxonomy" id="2838498"/>
    <lineage>
        <taxon>Bacteria</taxon>
        <taxon>Bacillati</taxon>
        <taxon>Bacillota</taxon>
        <taxon>Clostridia</taxon>
        <taxon>Lachnospirales</taxon>
        <taxon>Lachnospiraceae</taxon>
        <taxon>Blautia</taxon>
    </lineage>
</organism>